<dbReference type="EMBL" id="QWLV01000002">
    <property type="protein sequence ID" value="RHW18574.1"/>
    <property type="molecule type" value="Genomic_DNA"/>
</dbReference>
<name>A0A396RPR4_9SPHN</name>
<comment type="caution">
    <text evidence="1">The sequence shown here is derived from an EMBL/GenBank/DDBJ whole genome shotgun (WGS) entry which is preliminary data.</text>
</comment>
<gene>
    <name evidence="1" type="ORF">D1610_07750</name>
</gene>
<sequence length="220" mass="24159">MAIIGFGLVQWPWLLRSLSGGSGAERKRLLERLDLPERALPALGSWKADAALLHHIVDVVERDRPRIAVELGAGATTLVTARALQMHGGGQLVSFDQHGDFVGKTRAWLAEYGLDADMRGVAIARGRTEWPGYWYVLDDVPDRIDLLTIDGPPWTIHPLVRGGADSLFDRIGPGGTVLLDDAARPGERVIAARWAKKWPAFDFRLDKGGTKGTLIGTRRR</sequence>
<evidence type="ECO:0008006" key="3">
    <source>
        <dbReference type="Google" id="ProtNLM"/>
    </source>
</evidence>
<proteinExistence type="predicted"/>
<evidence type="ECO:0000313" key="2">
    <source>
        <dbReference type="Proteomes" id="UP000266693"/>
    </source>
</evidence>
<accession>A0A396RPR4</accession>
<evidence type="ECO:0000313" key="1">
    <source>
        <dbReference type="EMBL" id="RHW18574.1"/>
    </source>
</evidence>
<dbReference type="OrthoDB" id="823440at2"/>
<dbReference type="SUPFAM" id="SSF53335">
    <property type="entry name" value="S-adenosyl-L-methionine-dependent methyltransferases"/>
    <property type="match status" value="1"/>
</dbReference>
<dbReference type="AlphaFoldDB" id="A0A396RPR4"/>
<dbReference type="InterPro" id="IPR029063">
    <property type="entry name" value="SAM-dependent_MTases_sf"/>
</dbReference>
<protein>
    <recommendedName>
        <fullName evidence="3">Class I SAM-dependent methyltransferase</fullName>
    </recommendedName>
</protein>
<dbReference type="Pfam" id="PF13578">
    <property type="entry name" value="Methyltransf_24"/>
    <property type="match status" value="1"/>
</dbReference>
<organism evidence="1 2">
    <name type="scientific">Sphingomonas gilva</name>
    <dbReference type="NCBI Taxonomy" id="2305907"/>
    <lineage>
        <taxon>Bacteria</taxon>
        <taxon>Pseudomonadati</taxon>
        <taxon>Pseudomonadota</taxon>
        <taxon>Alphaproteobacteria</taxon>
        <taxon>Sphingomonadales</taxon>
        <taxon>Sphingomonadaceae</taxon>
        <taxon>Sphingomonas</taxon>
    </lineage>
</organism>
<keyword evidence="2" id="KW-1185">Reference proteome</keyword>
<reference evidence="1 2" key="1">
    <citation type="submission" date="2018-08" db="EMBL/GenBank/DDBJ databases">
        <title>The multiple taxonomic identification of Sphingomonas gilva.</title>
        <authorList>
            <person name="Zhu D."/>
            <person name="Zheng S."/>
        </authorList>
    </citation>
    <scope>NUCLEOTIDE SEQUENCE [LARGE SCALE GENOMIC DNA]</scope>
    <source>
        <strain evidence="1 2">ZDH117</strain>
    </source>
</reference>
<dbReference type="Proteomes" id="UP000266693">
    <property type="component" value="Unassembled WGS sequence"/>
</dbReference>
<dbReference type="Gene3D" id="3.40.50.150">
    <property type="entry name" value="Vaccinia Virus protein VP39"/>
    <property type="match status" value="1"/>
</dbReference>